<evidence type="ECO:0000259" key="5">
    <source>
        <dbReference type="PROSITE" id="PS50975"/>
    </source>
</evidence>
<proteinExistence type="predicted"/>
<dbReference type="EMBL" id="BORC01000010">
    <property type="protein sequence ID" value="GIN64058.1"/>
    <property type="molecule type" value="Genomic_DNA"/>
</dbReference>
<dbReference type="Gene3D" id="3.30.470.20">
    <property type="entry name" value="ATP-grasp fold, B domain"/>
    <property type="match status" value="1"/>
</dbReference>
<evidence type="ECO:0000313" key="7">
    <source>
        <dbReference type="Proteomes" id="UP000682111"/>
    </source>
</evidence>
<evidence type="ECO:0000256" key="2">
    <source>
        <dbReference type="ARBA" id="ARBA00022741"/>
    </source>
</evidence>
<dbReference type="GO" id="GO:0005524">
    <property type="term" value="F:ATP binding"/>
    <property type="evidence" value="ECO:0007669"/>
    <property type="project" value="UniProtKB-UniRule"/>
</dbReference>
<sequence length="373" mass="42668">MGSILILGTGSAQKDLINYCIDAGHKVYACSNKKSIVAQNLGDRYISLDIKNGDAIVDFVKEKDIDYVYSIGSDIAMPTIAKTSKALNLSCFISEKTAIACHYKSLFRRLIPSKFNINFLEVKDEQELNKWDIFPCIIKPTDSQGQRGVYKCLNRKQLVEHFNQAMRFSPSKSLIVEEYVQGDEISVNAYVVNKKLVLSFISDRITYKEYPGGIVKEHIFPSKYEKNNLLKEKILSLVERCSSSLGIKNGPIYFQIKITKELNVKLIEITPRLDGCHLWRIIEITYGVNLLDITMRHLLNKNFKDINRNGKKVNVIPHSLKFLSQRPGTLMGQYDVSQKDKKVKYVDYFYNKGDCIQSVNGHMEKVGYYIVEE</sequence>
<protein>
    <submittedName>
        <fullName evidence="6">Carbamoyl-phosphate synthase small subunit</fullName>
    </submittedName>
</protein>
<dbReference type="SUPFAM" id="SSF56059">
    <property type="entry name" value="Glutathione synthetase ATP-binding domain-like"/>
    <property type="match status" value="1"/>
</dbReference>
<feature type="domain" description="ATP-grasp" evidence="5">
    <location>
        <begin position="103"/>
        <end position="299"/>
    </location>
</feature>
<keyword evidence="3 4" id="KW-0067">ATP-binding</keyword>
<dbReference type="AlphaFoldDB" id="A0A919WLS3"/>
<gene>
    <name evidence="6" type="ORF">J27TS8_40510</name>
</gene>
<organism evidence="6 7">
    <name type="scientific">Robertmurraya siralis</name>
    <dbReference type="NCBI Taxonomy" id="77777"/>
    <lineage>
        <taxon>Bacteria</taxon>
        <taxon>Bacillati</taxon>
        <taxon>Bacillota</taxon>
        <taxon>Bacilli</taxon>
        <taxon>Bacillales</taxon>
        <taxon>Bacillaceae</taxon>
        <taxon>Robertmurraya</taxon>
    </lineage>
</organism>
<evidence type="ECO:0000256" key="4">
    <source>
        <dbReference type="PROSITE-ProRule" id="PRU00409"/>
    </source>
</evidence>
<reference evidence="6" key="1">
    <citation type="submission" date="2021-03" db="EMBL/GenBank/DDBJ databases">
        <title>Antimicrobial resistance genes in bacteria isolated from Japanese honey, and their potential for conferring macrolide and lincosamide resistance in the American foulbrood pathogen Paenibacillus larvae.</title>
        <authorList>
            <person name="Okamoto M."/>
            <person name="Kumagai M."/>
            <person name="Kanamori H."/>
            <person name="Takamatsu D."/>
        </authorList>
    </citation>
    <scope>NUCLEOTIDE SEQUENCE</scope>
    <source>
        <strain evidence="6">J27TS8</strain>
    </source>
</reference>
<name>A0A919WLS3_9BACI</name>
<evidence type="ECO:0000256" key="3">
    <source>
        <dbReference type="ARBA" id="ARBA00022840"/>
    </source>
</evidence>
<dbReference type="Gene3D" id="3.30.1490.20">
    <property type="entry name" value="ATP-grasp fold, A domain"/>
    <property type="match status" value="1"/>
</dbReference>
<dbReference type="GO" id="GO:0046872">
    <property type="term" value="F:metal ion binding"/>
    <property type="evidence" value="ECO:0007669"/>
    <property type="project" value="InterPro"/>
</dbReference>
<dbReference type="Gene3D" id="3.40.50.20">
    <property type="match status" value="1"/>
</dbReference>
<keyword evidence="7" id="KW-1185">Reference proteome</keyword>
<evidence type="ECO:0000313" key="6">
    <source>
        <dbReference type="EMBL" id="GIN64058.1"/>
    </source>
</evidence>
<dbReference type="PROSITE" id="PS50975">
    <property type="entry name" value="ATP_GRASP"/>
    <property type="match status" value="1"/>
</dbReference>
<dbReference type="PANTHER" id="PTHR43585">
    <property type="entry name" value="FUMIPYRROLE BIOSYNTHESIS PROTEIN C"/>
    <property type="match status" value="1"/>
</dbReference>
<evidence type="ECO:0000256" key="1">
    <source>
        <dbReference type="ARBA" id="ARBA00022598"/>
    </source>
</evidence>
<comment type="caution">
    <text evidence="6">The sequence shown here is derived from an EMBL/GenBank/DDBJ whole genome shotgun (WGS) entry which is preliminary data.</text>
</comment>
<dbReference type="RefSeq" id="WP_212934369.1">
    <property type="nucleotide sequence ID" value="NZ_BORC01000010.1"/>
</dbReference>
<dbReference type="InterPro" id="IPR011761">
    <property type="entry name" value="ATP-grasp"/>
</dbReference>
<accession>A0A919WLS3</accession>
<dbReference type="PANTHER" id="PTHR43585:SF2">
    <property type="entry name" value="ATP-GRASP ENZYME FSQD"/>
    <property type="match status" value="1"/>
</dbReference>
<keyword evidence="1" id="KW-0436">Ligase</keyword>
<dbReference type="GO" id="GO:0016874">
    <property type="term" value="F:ligase activity"/>
    <property type="evidence" value="ECO:0007669"/>
    <property type="project" value="UniProtKB-KW"/>
</dbReference>
<dbReference type="InterPro" id="IPR052032">
    <property type="entry name" value="ATP-dep_AA_Ligase"/>
</dbReference>
<keyword evidence="2 4" id="KW-0547">Nucleotide-binding</keyword>
<dbReference type="Pfam" id="PF13535">
    <property type="entry name" value="ATP-grasp_4"/>
    <property type="match status" value="1"/>
</dbReference>
<dbReference type="InterPro" id="IPR013815">
    <property type="entry name" value="ATP_grasp_subdomain_1"/>
</dbReference>
<dbReference type="Proteomes" id="UP000682111">
    <property type="component" value="Unassembled WGS sequence"/>
</dbReference>